<accession>A0A4P9XUK4</accession>
<evidence type="ECO:0000256" key="3">
    <source>
        <dbReference type="ARBA" id="ARBA00026117"/>
    </source>
</evidence>
<dbReference type="Gene3D" id="3.40.50.720">
    <property type="entry name" value="NAD(P)-binding Rossmann-like Domain"/>
    <property type="match status" value="1"/>
</dbReference>
<dbReference type="CDD" id="cd05369">
    <property type="entry name" value="TER_DECR_SDR_a"/>
    <property type="match status" value="1"/>
</dbReference>
<sequence length="284" mass="29702">MAAPTVSTTSVFSADLLRDKVALVTGGGSGIGKGIAIALARHGASVIILGRNQERLAQAAKDLTAETGKACETASADVRDVKSLQSVLEPIVNRLGGKLDILVNSAAGNFLAPVTKLSANAFKTVISIDLLGTFNVIKVCQDWLIKAKGNILNISATLQYRGTPLQTHAAAAKAGIDSLTKTIATEWGVHGVRINGIAPGPIASTEGWQRLLPGEARDQALRNIPLQRFGTVGDIEQAALFLTSPAASWVTGHTIVVDGGEWLTSVFYGYPDIVTGKMPLDAKL</sequence>
<name>A0A4P9XUK4_9FUNG</name>
<dbReference type="SMART" id="SM00822">
    <property type="entry name" value="PKS_KR"/>
    <property type="match status" value="1"/>
</dbReference>
<dbReference type="InterPro" id="IPR002347">
    <property type="entry name" value="SDR_fam"/>
</dbReference>
<dbReference type="Pfam" id="PF13561">
    <property type="entry name" value="adh_short_C2"/>
    <property type="match status" value="1"/>
</dbReference>
<dbReference type="SUPFAM" id="SSF51735">
    <property type="entry name" value="NAD(P)-binding Rossmann-fold domains"/>
    <property type="match status" value="1"/>
</dbReference>
<dbReference type="PANTHER" id="PTHR43296">
    <property type="entry name" value="PEROXISOMAL 2,4-DIENOYL-COA REDUCTASE"/>
    <property type="match status" value="1"/>
</dbReference>
<dbReference type="OrthoDB" id="2136131at2759"/>
<organism evidence="7 8">
    <name type="scientific">Thamnocephalis sphaerospora</name>
    <dbReference type="NCBI Taxonomy" id="78915"/>
    <lineage>
        <taxon>Eukaryota</taxon>
        <taxon>Fungi</taxon>
        <taxon>Fungi incertae sedis</taxon>
        <taxon>Zoopagomycota</taxon>
        <taxon>Zoopagomycotina</taxon>
        <taxon>Zoopagomycetes</taxon>
        <taxon>Zoopagales</taxon>
        <taxon>Sigmoideomycetaceae</taxon>
        <taxon>Thamnocephalis</taxon>
    </lineage>
</organism>
<dbReference type="InterPro" id="IPR057326">
    <property type="entry name" value="KR_dom"/>
</dbReference>
<dbReference type="EC" id="1.3.1.124" evidence="3"/>
<evidence type="ECO:0000313" key="8">
    <source>
        <dbReference type="Proteomes" id="UP000271241"/>
    </source>
</evidence>
<keyword evidence="2" id="KW-0560">Oxidoreductase</keyword>
<evidence type="ECO:0000256" key="4">
    <source>
        <dbReference type="ARBA" id="ARBA00048009"/>
    </source>
</evidence>
<dbReference type="AlphaFoldDB" id="A0A4P9XUK4"/>
<dbReference type="Proteomes" id="UP000271241">
    <property type="component" value="Unassembled WGS sequence"/>
</dbReference>
<evidence type="ECO:0000256" key="1">
    <source>
        <dbReference type="ARBA" id="ARBA00022857"/>
    </source>
</evidence>
<dbReference type="GO" id="GO:0009062">
    <property type="term" value="P:fatty acid catabolic process"/>
    <property type="evidence" value="ECO:0007669"/>
    <property type="project" value="InterPro"/>
</dbReference>
<evidence type="ECO:0000259" key="6">
    <source>
        <dbReference type="SMART" id="SM00822"/>
    </source>
</evidence>
<dbReference type="EMBL" id="KZ992540">
    <property type="protein sequence ID" value="RKP09120.1"/>
    <property type="molecule type" value="Genomic_DNA"/>
</dbReference>
<dbReference type="InterPro" id="IPR045017">
    <property type="entry name" value="DECR2-like"/>
</dbReference>
<keyword evidence="8" id="KW-1185">Reference proteome</keyword>
<comment type="catalytic activity">
    <reaction evidence="5">
        <text>a (2E,4Z)-dienoyl-CoA + NADPH + H(+) = a 4,5-saturated-(3E)-enoyl-CoA + NADP(+)</text>
        <dbReference type="Rhea" id="RHEA:61892"/>
        <dbReference type="ChEBI" id="CHEBI:15378"/>
        <dbReference type="ChEBI" id="CHEBI:57783"/>
        <dbReference type="ChEBI" id="CHEBI:58349"/>
        <dbReference type="ChEBI" id="CHEBI:85099"/>
        <dbReference type="ChEBI" id="CHEBI:85493"/>
        <dbReference type="EC" id="1.3.1.124"/>
    </reaction>
</comment>
<dbReference type="GO" id="GO:0008670">
    <property type="term" value="F:2,4-dienoyl-CoA reductase (NADPH) activity"/>
    <property type="evidence" value="ECO:0007669"/>
    <property type="project" value="InterPro"/>
</dbReference>
<dbReference type="InterPro" id="IPR036291">
    <property type="entry name" value="NAD(P)-bd_dom_sf"/>
</dbReference>
<evidence type="ECO:0000313" key="7">
    <source>
        <dbReference type="EMBL" id="RKP09120.1"/>
    </source>
</evidence>
<keyword evidence="1" id="KW-0521">NADP</keyword>
<dbReference type="PANTHER" id="PTHR43296:SF2">
    <property type="entry name" value="PEROXISOMAL 2,4-DIENOYL-COA REDUCTASE [(3E)-ENOYL-COA-PRODUCING]"/>
    <property type="match status" value="1"/>
</dbReference>
<dbReference type="PRINTS" id="PR00081">
    <property type="entry name" value="GDHRDH"/>
</dbReference>
<dbReference type="GO" id="GO:0005777">
    <property type="term" value="C:peroxisome"/>
    <property type="evidence" value="ECO:0007669"/>
    <property type="project" value="TreeGrafter"/>
</dbReference>
<evidence type="ECO:0000256" key="2">
    <source>
        <dbReference type="ARBA" id="ARBA00023002"/>
    </source>
</evidence>
<dbReference type="STRING" id="78915.A0A4P9XUK4"/>
<dbReference type="FunFam" id="3.40.50.720:FF:000084">
    <property type="entry name" value="Short-chain dehydrogenase reductase"/>
    <property type="match status" value="1"/>
</dbReference>
<proteinExistence type="predicted"/>
<feature type="domain" description="Ketoreductase" evidence="6">
    <location>
        <begin position="20"/>
        <end position="200"/>
    </location>
</feature>
<reference evidence="8" key="1">
    <citation type="journal article" date="2018" name="Nat. Microbiol.">
        <title>Leveraging single-cell genomics to expand the fungal tree of life.</title>
        <authorList>
            <person name="Ahrendt S.R."/>
            <person name="Quandt C.A."/>
            <person name="Ciobanu D."/>
            <person name="Clum A."/>
            <person name="Salamov A."/>
            <person name="Andreopoulos B."/>
            <person name="Cheng J.F."/>
            <person name="Woyke T."/>
            <person name="Pelin A."/>
            <person name="Henrissat B."/>
            <person name="Reynolds N.K."/>
            <person name="Benny G.L."/>
            <person name="Smith M.E."/>
            <person name="James T.Y."/>
            <person name="Grigoriev I.V."/>
        </authorList>
    </citation>
    <scope>NUCLEOTIDE SEQUENCE [LARGE SCALE GENOMIC DNA]</scope>
    <source>
        <strain evidence="8">RSA 1356</strain>
    </source>
</reference>
<dbReference type="PRINTS" id="PR00080">
    <property type="entry name" value="SDRFAMILY"/>
</dbReference>
<evidence type="ECO:0000256" key="5">
    <source>
        <dbReference type="ARBA" id="ARBA00048340"/>
    </source>
</evidence>
<protein>
    <recommendedName>
        <fullName evidence="3">2,4-dienoyl-CoA reductase [(3E)-enoyl-CoA-producing]</fullName>
        <ecNumber evidence="3">1.3.1.124</ecNumber>
    </recommendedName>
</protein>
<gene>
    <name evidence="7" type="ORF">THASP1DRAFT_34480</name>
</gene>
<comment type="catalytic activity">
    <reaction evidence="4">
        <text>a (2E,4E)-dienoyl-CoA + NADPH + H(+) = a 4,5-saturated-(3E)-enoyl-CoA + NADP(+)</text>
        <dbReference type="Rhea" id="RHEA:45912"/>
        <dbReference type="ChEBI" id="CHEBI:15378"/>
        <dbReference type="ChEBI" id="CHEBI:57783"/>
        <dbReference type="ChEBI" id="CHEBI:58349"/>
        <dbReference type="ChEBI" id="CHEBI:85101"/>
        <dbReference type="ChEBI" id="CHEBI:85493"/>
        <dbReference type="EC" id="1.3.1.124"/>
    </reaction>
</comment>